<dbReference type="PANTHER" id="PTHR20992:SF9">
    <property type="entry name" value="AT15442P-RELATED"/>
    <property type="match status" value="1"/>
</dbReference>
<proteinExistence type="predicted"/>
<feature type="transmembrane region" description="Helical" evidence="1">
    <location>
        <begin position="154"/>
        <end position="175"/>
    </location>
</feature>
<dbReference type="EMBL" id="AUZM01000026">
    <property type="protein sequence ID" value="ERT07114.1"/>
    <property type="molecule type" value="Genomic_DNA"/>
</dbReference>
<feature type="transmembrane region" description="Helical" evidence="1">
    <location>
        <begin position="187"/>
        <end position="210"/>
    </location>
</feature>
<feature type="transmembrane region" description="Helical" evidence="1">
    <location>
        <begin position="91"/>
        <end position="109"/>
    </location>
</feature>
<dbReference type="Pfam" id="PF04087">
    <property type="entry name" value="DUF389"/>
    <property type="match status" value="1"/>
</dbReference>
<name>U7QGL2_9CYAN</name>
<keyword evidence="1" id="KW-0472">Membrane</keyword>
<feature type="transmembrane region" description="Helical" evidence="1">
    <location>
        <begin position="216"/>
        <end position="240"/>
    </location>
</feature>
<reference evidence="2 3" key="1">
    <citation type="journal article" date="2013" name="Front. Microbiol.">
        <title>Comparative genomic analyses of the cyanobacterium, Lyngbya aestuarii BL J, a powerful hydrogen producer.</title>
        <authorList>
            <person name="Kothari A."/>
            <person name="Vaughn M."/>
            <person name="Garcia-Pichel F."/>
        </authorList>
    </citation>
    <scope>NUCLEOTIDE SEQUENCE [LARGE SCALE GENOMIC DNA]</scope>
    <source>
        <strain evidence="2 3">BL J</strain>
    </source>
</reference>
<feature type="transmembrane region" description="Helical" evidence="1">
    <location>
        <begin position="58"/>
        <end position="79"/>
    </location>
</feature>
<dbReference type="RefSeq" id="WP_023066750.1">
    <property type="nucleotide sequence ID" value="NZ_AUZM01000026.1"/>
</dbReference>
<gene>
    <name evidence="2" type="ORF">M595_2992</name>
</gene>
<dbReference type="AlphaFoldDB" id="U7QGL2"/>
<dbReference type="Proteomes" id="UP000017127">
    <property type="component" value="Unassembled WGS sequence"/>
</dbReference>
<organism evidence="2 3">
    <name type="scientific">Lyngbya aestuarii BL J</name>
    <dbReference type="NCBI Taxonomy" id="1348334"/>
    <lineage>
        <taxon>Bacteria</taxon>
        <taxon>Bacillati</taxon>
        <taxon>Cyanobacteriota</taxon>
        <taxon>Cyanophyceae</taxon>
        <taxon>Oscillatoriophycideae</taxon>
        <taxon>Oscillatoriales</taxon>
        <taxon>Microcoleaceae</taxon>
        <taxon>Lyngbya</taxon>
    </lineage>
</organism>
<sequence>MAKIFTAKIFKTNISAPAIIQMRQDLMADSELNFNFMVLVLTSCLIATFGLLSNSTGVIIGAMLVAPLMLPLRGLAFGALEGDPDLFRRSFFSLIAATGFALCLSIFLGRVTGFQNFGSEVIARTQPTLIDLGVAIVAGGLSGFSKVRQGINDAVAGTAIAVALMPPLCVIGLTLSQGLWNESYGAFLLYFTNLLGITLACMIVFIMAGYTRVNVALGWAILLTGLLFFPLGLSLIRLIIQGQVEYNLTRMFKKNTLTGQRVELLETDMLWTRKPVSVYLKVRSKEPITPKQVRLVQEFLGEKMRRNFELIVLVDAITEVRAEEAPLYMQKPEKKDKVTKKMRTQDLKKVRIFKRKAKP</sequence>
<dbReference type="OrthoDB" id="9790659at2"/>
<evidence type="ECO:0000256" key="1">
    <source>
        <dbReference type="SAM" id="Phobius"/>
    </source>
</evidence>
<evidence type="ECO:0000313" key="2">
    <source>
        <dbReference type="EMBL" id="ERT07114.1"/>
    </source>
</evidence>
<dbReference type="PATRIC" id="fig|1348334.3.peg.2895"/>
<keyword evidence="1" id="KW-0812">Transmembrane</keyword>
<keyword evidence="3" id="KW-1185">Reference proteome</keyword>
<feature type="transmembrane region" description="Helical" evidence="1">
    <location>
        <begin position="32"/>
        <end position="52"/>
    </location>
</feature>
<evidence type="ECO:0008006" key="4">
    <source>
        <dbReference type="Google" id="ProtNLM"/>
    </source>
</evidence>
<dbReference type="PANTHER" id="PTHR20992">
    <property type="entry name" value="AT15442P-RELATED"/>
    <property type="match status" value="1"/>
</dbReference>
<keyword evidence="1" id="KW-1133">Transmembrane helix</keyword>
<accession>U7QGL2</accession>
<comment type="caution">
    <text evidence="2">The sequence shown here is derived from an EMBL/GenBank/DDBJ whole genome shotgun (WGS) entry which is preliminary data.</text>
</comment>
<evidence type="ECO:0000313" key="3">
    <source>
        <dbReference type="Proteomes" id="UP000017127"/>
    </source>
</evidence>
<dbReference type="InterPro" id="IPR005240">
    <property type="entry name" value="DUF389"/>
</dbReference>
<protein>
    <recommendedName>
        <fullName evidence="4">DUF389 domain-containing protein</fullName>
    </recommendedName>
</protein>